<accession>A0A0B7IRV7</accession>
<sequence>MKKIANFIKYFALGLLVLIACTKDFDGLIVEDFPFAVKTNDVYKGYVSGKINTDFEIVPEKKVEDTKFQFKYEIIEGEGLFKDQDDYAIRPKTFITLDKLNFSYDFVPSVEGKIVVKIIVHSNNQKVEKVLTYTAEVAPFVFSANAKGRANVSEKTDLLLTLEENKSNPSGTYKIQYDLKNPNIDVTIFEKENLDNPLKKGTYVPFKKDTQYVLTSDTEGEQTIYLSLRNQHDIIKKDSVQIHFQNMAFVLTADAEKTKVSVKNRAEIVFFIDDSAKQNRKYQMFFSRKKGEGKLYDAKWNPQRVNTPFEVEKGNFSMFYVPDEEGEHMINFRVIDDLGSERDVELTLTAEGTYDGFQVFADNVNYQLGDKVGINFNYSHKSNDKIQFTSNRNGQLLYEGQFYKNGQMIPLNQNVSNAVFIPEEVGDYKLQFTLYTGKLQKIASASFQIFKELTNDGQEKTFNLSVASEYSVIKTNKENTIYILLEDSEEHTTIYDTKFVMEGVNGKVYDEHNNRIYPNTFVKLPKGNTRWYVIAENSGNINLKITSKNGASVEKTAQVNIKIDNNADEEITNPANWFRFSAEPEQSSIKVGEENPINMLIESQSQQTYQAKFKIEGVNGKIYGMKGNRLQTNEYVPMHSGNTQWKFVGDNTGEATITITVKNNHGVERTYPVKIKVDNNSFVFNAIKTKNTALVNEKVQVNINLDGATNERYQMYFTSSKAGKVVYQGMTYSAGEMINVLIGGSFLYYQGSEEGIHDIAFKVKAGIREQSSNVKIDFSKNSFEFNAVRESSIVKVGDNTYVDLNIKEYAGTSTYQMKYIPNGVGITLYDKNNRRITPGEYIPIDTGNTRWRIVPNEAGNVDVLFTLQSKGNDTKTAKVTFESKNEVAIDNPANDFAFSAEAEQSAVKINQRVHINMLTEARNQQTYQAKFKIEGVNGKIYNSNGELLKTNMYIPVNKGNVQWSFVGETNGEATITITVKNNHGVEKTYPVKIKVDNGSFTFSAVKTKSSALLNEEIQVNLILEGMPNERYQMSYESNKGSTITYRGKVYSPGETMPIPDGGSFLYYEGTEEGNHSIVFRVKSNLGVEQRSNVSLIFASVNYDFNAVREASSVSIGSDVYVDLNIKEYAGASSYQIHYIPSGASISMYDENNRKITPGQDQNIRTGNTRWRIVPNEAGNISIDFNVQNATNVRKTAKVSINALQKDYQFTASTANKEEIVNTPLEINLAIREIGSGGSTYKAYFKADNQGYIIYNGKNYRAGETFDINVGNNTLSYIGEKEGNHNITFHTISSTELTKQANVSLTYNPKSFTFSATPRKKTIYKDEIVPINFEIKEIGGVGTYKLKYVIKSETNAEIYKDIEEIPMGVSQDVPGSAFQWRLKGTQVGKLTIEFILTNDRGVEKTETIIVNVSNKDFIFEAYGGSATYVNNMVDISVNLEEYVPGGRYTMYFSSDGAGELYQESTKYISGQNFPITVGSHRFQYKGLAVGNHQIKLTIRDENNNQKIQDIAIRFNQIDYKLSGVAEKQSITVGQSTRINFQIEEDGGNSEGYQIKWQNTGATGAIKNEKVENITQGIYVPLDKKVFFLLFAGNESGTANITFTVKNSTGTEKTVNVRIGVTQVNYTFSVVPNERETSVGQKVVLNTNLQESNGTSSYYVTVTSNRKGNVYYDENMQYLGESFYYDKTKREIIYKGNEEGQHNVRVSIVSRGNVTKEANIVLTFIQKSFSFTAKPRSTEVYKNQKQTIDAQIQEDEGANLTYNMRFNSNRTGKIIYGGKTYSINQDIPVSKGNFTFEYLGEEVGTHDVTLKIIPSKGSQKEVRVSIPFKKKDFSFTANPAVNQIIIGQETDINFAIQENGGQSSYQVKYEISGIGETLKIGDTKLIQGIYTSVPSKNFTMKFSSNKIGTNNITFKVKNDENTEKTVSKSISVQDRTYTLNVTTNSTEELTGKEVPINVRISENGSTGHKYTLTFKDGNKGGQLKYNGGTYSHGSTISNLSAGNYQMYYISNQAGQKTVEITAKSDYNKENSQSVSFKVKEDTYSVVFNNPTPGMSDRIHKDNPFIIGLNINPDDRASNSNYKVKFATSKDVDLLISYNGANYTVGQLIPISKGTTNFTAIVRKNKMPLDNDFYTDFFLNYEITNDSGIKVSHTNALANKIKIYKPIKLKIETWEEQRELNYWHQDLYAIVHRATTDATMSLSDYKIILTYAWNNDGGKLYTKEKNLSELTNGGVGTQWHVQDDTRYKNRYDRFVDKGQIEVINTKTNKREFYIEKEIWKNNIRTFTEN</sequence>
<evidence type="ECO:0000256" key="1">
    <source>
        <dbReference type="SAM" id="SignalP"/>
    </source>
</evidence>
<evidence type="ECO:0000313" key="3">
    <source>
        <dbReference type="Proteomes" id="UP000038200"/>
    </source>
</evidence>
<keyword evidence="1" id="KW-0732">Signal</keyword>
<dbReference type="RefSeq" id="WP_042007412.1">
    <property type="nucleotide sequence ID" value="NZ_CDOL01000212.1"/>
</dbReference>
<organism evidence="2 3">
    <name type="scientific">Capnocytophaga canis</name>
    <dbReference type="NCBI Taxonomy" id="1848903"/>
    <lineage>
        <taxon>Bacteria</taxon>
        <taxon>Pseudomonadati</taxon>
        <taxon>Bacteroidota</taxon>
        <taxon>Flavobacteriia</taxon>
        <taxon>Flavobacteriales</taxon>
        <taxon>Flavobacteriaceae</taxon>
        <taxon>Capnocytophaga</taxon>
    </lineage>
</organism>
<dbReference type="Gene3D" id="2.60.40.2410">
    <property type="entry name" value="Uncharacterised protein PF12988, DUF3872"/>
    <property type="match status" value="16"/>
</dbReference>
<feature type="signal peptide" evidence="1">
    <location>
        <begin position="1"/>
        <end position="22"/>
    </location>
</feature>
<dbReference type="PROSITE" id="PS51257">
    <property type="entry name" value="PROKAR_LIPOPROTEIN"/>
    <property type="match status" value="1"/>
</dbReference>
<dbReference type="InterPro" id="IPR038707">
    <property type="entry name" value="TraQ_sf"/>
</dbReference>
<dbReference type="InterPro" id="IPR024355">
    <property type="entry name" value="TraQ_bacteroidetes"/>
</dbReference>
<gene>
    <name evidence="2" type="ORF">CCAND93_290015</name>
</gene>
<dbReference type="Proteomes" id="UP000038200">
    <property type="component" value="Unassembled WGS sequence"/>
</dbReference>
<proteinExistence type="predicted"/>
<dbReference type="EMBL" id="CDOL01000212">
    <property type="protein sequence ID" value="CEN52752.1"/>
    <property type="molecule type" value="Genomic_DNA"/>
</dbReference>
<evidence type="ECO:0000313" key="2">
    <source>
        <dbReference type="EMBL" id="CEN52752.1"/>
    </source>
</evidence>
<dbReference type="Pfam" id="PF12988">
    <property type="entry name" value="TraQ_transposon"/>
    <property type="match status" value="1"/>
</dbReference>
<feature type="chain" id="PRO_5002130366" evidence="1">
    <location>
        <begin position="23"/>
        <end position="2286"/>
    </location>
</feature>
<dbReference type="OrthoDB" id="1167565at2"/>
<name>A0A0B7IRV7_9FLAO</name>
<reference evidence="2 3" key="1">
    <citation type="submission" date="2015-01" db="EMBL/GenBank/DDBJ databases">
        <authorList>
            <person name="Xiang T."/>
            <person name="Song Y."/>
            <person name="Huang L."/>
            <person name="Wang B."/>
            <person name="Wu P."/>
        </authorList>
    </citation>
    <scope>NUCLEOTIDE SEQUENCE [LARGE SCALE GENOMIC DNA]</scope>
    <source>
        <strain evidence="2 3">CcD93</strain>
    </source>
</reference>
<protein>
    <submittedName>
        <fullName evidence="2">Uncharacterized protein</fullName>
    </submittedName>
</protein>